<dbReference type="PANTHER" id="PTHR39081">
    <property type="entry name" value="MUT7-C DOMAIN-CONTAINING PROTEIN"/>
    <property type="match status" value="1"/>
</dbReference>
<evidence type="ECO:0000259" key="2">
    <source>
        <dbReference type="Pfam" id="PF01927"/>
    </source>
</evidence>
<dbReference type="Pfam" id="PF01927">
    <property type="entry name" value="Mut7-C"/>
    <property type="match status" value="1"/>
</dbReference>
<sequence length="258" mass="27728">MSAGPPRLRVDPSLRRYLAPRVRDSDVPLEVGVPLRHLVPAAGLPLTEVGALRVAGEEVGVDVRPRPGDVVVVEPVLRPQPVAAWRFLLDVHLGTLARRMRLLGIDVDYSNSADDDELAARALTETRVLLTQDRGLLRRRLLAPDGGATPAPEAGTSSATAGAWSGYPARAADVLGRTAAEQLADVLDRFAPPLAPLTLCARCGGPLVPATKAEVADRILPGTARTYEEFVRCARCGKPFWRGAHVDRLEELVREAGR</sequence>
<dbReference type="Proteomes" id="UP000280726">
    <property type="component" value="Unassembled WGS sequence"/>
</dbReference>
<dbReference type="Pfam" id="PF14451">
    <property type="entry name" value="Ub-Mut7C"/>
    <property type="match status" value="1"/>
</dbReference>
<keyword evidence="5" id="KW-1185">Reference proteome</keyword>
<dbReference type="InterPro" id="IPR027798">
    <property type="entry name" value="Ub_Mut7C"/>
</dbReference>
<evidence type="ECO:0000313" key="4">
    <source>
        <dbReference type="EMBL" id="RPF26878.1"/>
    </source>
</evidence>
<name>A0A3N4ZM68_9MICO</name>
<organism evidence="4 5">
    <name type="scientific">Georgenia muralis</name>
    <dbReference type="NCBI Taxonomy" id="154117"/>
    <lineage>
        <taxon>Bacteria</taxon>
        <taxon>Bacillati</taxon>
        <taxon>Actinomycetota</taxon>
        <taxon>Actinomycetes</taxon>
        <taxon>Micrococcales</taxon>
        <taxon>Bogoriellaceae</taxon>
        <taxon>Georgenia</taxon>
    </lineage>
</organism>
<evidence type="ECO:0000313" key="5">
    <source>
        <dbReference type="Proteomes" id="UP000280726"/>
    </source>
</evidence>
<feature type="domain" description="Ubiquitin Mut7-C" evidence="3">
    <location>
        <begin position="9"/>
        <end position="79"/>
    </location>
</feature>
<gene>
    <name evidence="4" type="ORF">EDD32_1337</name>
</gene>
<evidence type="ECO:0000256" key="1">
    <source>
        <dbReference type="SAM" id="MobiDB-lite"/>
    </source>
</evidence>
<dbReference type="OrthoDB" id="9797655at2"/>
<evidence type="ECO:0000259" key="3">
    <source>
        <dbReference type="Pfam" id="PF14451"/>
    </source>
</evidence>
<dbReference type="InterPro" id="IPR002782">
    <property type="entry name" value="Mut7-C_RNAse_dom"/>
</dbReference>
<reference evidence="4 5" key="1">
    <citation type="submission" date="2018-11" db="EMBL/GenBank/DDBJ databases">
        <title>Sequencing the genomes of 1000 actinobacteria strains.</title>
        <authorList>
            <person name="Klenk H.-P."/>
        </authorList>
    </citation>
    <scope>NUCLEOTIDE SEQUENCE [LARGE SCALE GENOMIC DNA]</scope>
    <source>
        <strain evidence="4 5">DSM 14418</strain>
    </source>
</reference>
<feature type="compositionally biased region" description="Low complexity" evidence="1">
    <location>
        <begin position="148"/>
        <end position="162"/>
    </location>
</feature>
<dbReference type="PANTHER" id="PTHR39081:SF1">
    <property type="entry name" value="MUT7-C RNASE DOMAIN-CONTAINING PROTEIN"/>
    <property type="match status" value="1"/>
</dbReference>
<protein>
    <recommendedName>
        <fullName evidence="6">Twitching motility protein PilT</fullName>
    </recommendedName>
</protein>
<evidence type="ECO:0008006" key="6">
    <source>
        <dbReference type="Google" id="ProtNLM"/>
    </source>
</evidence>
<dbReference type="RefSeq" id="WP_123916036.1">
    <property type="nucleotide sequence ID" value="NZ_RKRA01000001.1"/>
</dbReference>
<accession>A0A3N4ZM68</accession>
<feature type="region of interest" description="Disordered" evidence="1">
    <location>
        <begin position="143"/>
        <end position="162"/>
    </location>
</feature>
<feature type="domain" description="Mut7-C RNAse" evidence="2">
    <location>
        <begin position="86"/>
        <end position="252"/>
    </location>
</feature>
<comment type="caution">
    <text evidence="4">The sequence shown here is derived from an EMBL/GenBank/DDBJ whole genome shotgun (WGS) entry which is preliminary data.</text>
</comment>
<dbReference type="AlphaFoldDB" id="A0A3N4ZM68"/>
<dbReference type="EMBL" id="RKRA01000001">
    <property type="protein sequence ID" value="RPF26878.1"/>
    <property type="molecule type" value="Genomic_DNA"/>
</dbReference>
<proteinExistence type="predicted"/>